<evidence type="ECO:0000256" key="5">
    <source>
        <dbReference type="ARBA" id="ARBA00023163"/>
    </source>
</evidence>
<dbReference type="FunFam" id="1.10.10.60:FF:000002">
    <property type="entry name" value="Myb family transcription factor"/>
    <property type="match status" value="1"/>
</dbReference>
<dbReference type="InterPro" id="IPR025756">
    <property type="entry name" value="Myb_CC_LHEQLE"/>
</dbReference>
<dbReference type="InterPro" id="IPR009057">
    <property type="entry name" value="Homeodomain-like_sf"/>
</dbReference>
<dbReference type="PANTHER" id="PTHR31499:SF85">
    <property type="entry name" value="TRANSCRIPTION FACTOR MYB-RELATED FAMILY"/>
    <property type="match status" value="1"/>
</dbReference>
<dbReference type="AlphaFoldDB" id="A0AA88QW79"/>
<keyword evidence="4" id="KW-0175">Coiled coil</keyword>
<comment type="similarity">
    <text evidence="2">Belongs to the MYB-CC family.</text>
</comment>
<organism evidence="9 10">
    <name type="scientific">Escallonia rubra</name>
    <dbReference type="NCBI Taxonomy" id="112253"/>
    <lineage>
        <taxon>Eukaryota</taxon>
        <taxon>Viridiplantae</taxon>
        <taxon>Streptophyta</taxon>
        <taxon>Embryophyta</taxon>
        <taxon>Tracheophyta</taxon>
        <taxon>Spermatophyta</taxon>
        <taxon>Magnoliopsida</taxon>
        <taxon>eudicotyledons</taxon>
        <taxon>Gunneridae</taxon>
        <taxon>Pentapetalae</taxon>
        <taxon>asterids</taxon>
        <taxon>campanulids</taxon>
        <taxon>Escalloniales</taxon>
        <taxon>Escalloniaceae</taxon>
        <taxon>Escallonia</taxon>
    </lineage>
</organism>
<feature type="compositionally biased region" description="Polar residues" evidence="7">
    <location>
        <begin position="17"/>
        <end position="30"/>
    </location>
</feature>
<evidence type="ECO:0000313" key="10">
    <source>
        <dbReference type="Proteomes" id="UP001187471"/>
    </source>
</evidence>
<name>A0AA88QW79_9ASTE</name>
<evidence type="ECO:0000256" key="6">
    <source>
        <dbReference type="ARBA" id="ARBA00023242"/>
    </source>
</evidence>
<dbReference type="PROSITE" id="PS51294">
    <property type="entry name" value="HTH_MYB"/>
    <property type="match status" value="1"/>
</dbReference>
<reference evidence="9" key="1">
    <citation type="submission" date="2022-12" db="EMBL/GenBank/DDBJ databases">
        <title>Draft genome assemblies for two species of Escallonia (Escalloniales).</title>
        <authorList>
            <person name="Chanderbali A."/>
            <person name="Dervinis C."/>
            <person name="Anghel I."/>
            <person name="Soltis D."/>
            <person name="Soltis P."/>
            <person name="Zapata F."/>
        </authorList>
    </citation>
    <scope>NUCLEOTIDE SEQUENCE</scope>
    <source>
        <strain evidence="9">UCBG92.1500</strain>
        <tissue evidence="9">Leaf</tissue>
    </source>
</reference>
<feature type="domain" description="HTH myb-type" evidence="8">
    <location>
        <begin position="190"/>
        <end position="250"/>
    </location>
</feature>
<dbReference type="Gene3D" id="1.10.10.60">
    <property type="entry name" value="Homeodomain-like"/>
    <property type="match status" value="1"/>
</dbReference>
<evidence type="ECO:0000256" key="1">
    <source>
        <dbReference type="ARBA" id="ARBA00004123"/>
    </source>
</evidence>
<keyword evidence="10" id="KW-1185">Reference proteome</keyword>
<dbReference type="InterPro" id="IPR017930">
    <property type="entry name" value="Myb_dom"/>
</dbReference>
<evidence type="ECO:0000256" key="7">
    <source>
        <dbReference type="SAM" id="MobiDB-lite"/>
    </source>
</evidence>
<accession>A0AA88QW79</accession>
<dbReference type="EMBL" id="JAVXUO010002115">
    <property type="protein sequence ID" value="KAK2976122.1"/>
    <property type="molecule type" value="Genomic_DNA"/>
</dbReference>
<keyword evidence="3" id="KW-0805">Transcription regulation</keyword>
<dbReference type="GO" id="GO:0003700">
    <property type="term" value="F:DNA-binding transcription factor activity"/>
    <property type="evidence" value="ECO:0007669"/>
    <property type="project" value="InterPro"/>
</dbReference>
<dbReference type="PANTHER" id="PTHR31499">
    <property type="entry name" value="MYB FAMILY TRANSCRIPTION FACTOR PHL11"/>
    <property type="match status" value="1"/>
</dbReference>
<comment type="subcellular location">
    <subcellularLocation>
        <location evidence="1">Nucleus</location>
    </subcellularLocation>
</comment>
<dbReference type="Proteomes" id="UP001187471">
    <property type="component" value="Unassembled WGS sequence"/>
</dbReference>
<evidence type="ECO:0000256" key="4">
    <source>
        <dbReference type="ARBA" id="ARBA00023054"/>
    </source>
</evidence>
<evidence type="ECO:0000313" key="9">
    <source>
        <dbReference type="EMBL" id="KAK2976122.1"/>
    </source>
</evidence>
<comment type="caution">
    <text evidence="9">The sequence shown here is derived from an EMBL/GenBank/DDBJ whole genome shotgun (WGS) entry which is preliminary data.</text>
</comment>
<dbReference type="InterPro" id="IPR046955">
    <property type="entry name" value="PHR1-like"/>
</dbReference>
<feature type="region of interest" description="Disordered" evidence="7">
    <location>
        <begin position="1"/>
        <end position="30"/>
    </location>
</feature>
<dbReference type="Pfam" id="PF14379">
    <property type="entry name" value="Myb_CC_LHEQLE"/>
    <property type="match status" value="1"/>
</dbReference>
<dbReference type="Pfam" id="PF00249">
    <property type="entry name" value="Myb_DNA-binding"/>
    <property type="match status" value="1"/>
</dbReference>
<dbReference type="GO" id="GO:0003677">
    <property type="term" value="F:DNA binding"/>
    <property type="evidence" value="ECO:0007669"/>
    <property type="project" value="InterPro"/>
</dbReference>
<evidence type="ECO:0000256" key="3">
    <source>
        <dbReference type="ARBA" id="ARBA00023015"/>
    </source>
</evidence>
<dbReference type="InterPro" id="IPR001005">
    <property type="entry name" value="SANT/Myb"/>
</dbReference>
<dbReference type="NCBIfam" id="TIGR01557">
    <property type="entry name" value="myb_SHAQKYF"/>
    <property type="match status" value="1"/>
</dbReference>
<evidence type="ECO:0000259" key="8">
    <source>
        <dbReference type="PROSITE" id="PS51294"/>
    </source>
</evidence>
<keyword evidence="6" id="KW-0539">Nucleus</keyword>
<sequence>MGIYVQTSAAEGGGYDQQRNTIGQDNSSSSILTRIGSPATALCATERYMGFSLEDYQAGNPNFCHQPSRNCDVQSPSNQEIYDGMYTDFGAMKPQNSGRKYYSPHERSYRSPCSNLSERERILQLKRTLLDDFDASDRRHPSSSFDGNYDLSVSQNLYGSQLSYPRQGEILSGGASVITSSNSVSSGAIISSKTRIRWTQDLHDRFLECVNHLGGAEKATPKAILKLMDSEGLTIFHVKSHLQKYRIAKYMPESPEGKSEKRTSMNNVPQIDIKTSGMQIKEALQLQLDVQRRLHDQLEIQRNLQLRIEEQGKQLKMMFDQQQKKNKSLLETQNLHVMSPSDPSTSFGDIQNAELESTWQTLLKAKSLVYFDQIQRNLQLRIEEQGKQLKMMFDQQQEKNKRLLETQNLHVMSPSEPSTSFGDIQVLTAEGSENNSQFPSKIS</sequence>
<dbReference type="SUPFAM" id="SSF46689">
    <property type="entry name" value="Homeodomain-like"/>
    <property type="match status" value="1"/>
</dbReference>
<protein>
    <recommendedName>
        <fullName evidence="8">HTH myb-type domain-containing protein</fullName>
    </recommendedName>
</protein>
<gene>
    <name evidence="9" type="ORF">RJ640_010657</name>
</gene>
<proteinExistence type="inferred from homology"/>
<dbReference type="InterPro" id="IPR006447">
    <property type="entry name" value="Myb_dom_plants"/>
</dbReference>
<keyword evidence="5" id="KW-0804">Transcription</keyword>
<evidence type="ECO:0000256" key="2">
    <source>
        <dbReference type="ARBA" id="ARBA00006783"/>
    </source>
</evidence>
<dbReference type="GO" id="GO:0005634">
    <property type="term" value="C:nucleus"/>
    <property type="evidence" value="ECO:0007669"/>
    <property type="project" value="UniProtKB-SubCell"/>
</dbReference>